<accession>A0A329RDH0</accession>
<keyword evidence="2" id="KW-0472">Membrane</keyword>
<protein>
    <recommendedName>
        <fullName evidence="9">RxLR effector protein</fullName>
    </recommendedName>
</protein>
<evidence type="ECO:0000313" key="7">
    <source>
        <dbReference type="EMBL" id="RAW22733.1"/>
    </source>
</evidence>
<evidence type="ECO:0000313" key="5">
    <source>
        <dbReference type="EMBL" id="KAG2901521.1"/>
    </source>
</evidence>
<dbReference type="EMBL" id="RCMK01001120">
    <property type="protein sequence ID" value="KAG2901521.1"/>
    <property type="molecule type" value="Genomic_DNA"/>
</dbReference>
<keyword evidence="2" id="KW-0812">Transmembrane</keyword>
<dbReference type="EMBL" id="MJFZ01001225">
    <property type="protein sequence ID" value="RAW22733.1"/>
    <property type="molecule type" value="Genomic_DNA"/>
</dbReference>
<keyword evidence="3" id="KW-0732">Signal</keyword>
<organism evidence="7 8">
    <name type="scientific">Phytophthora cactorum</name>
    <dbReference type="NCBI Taxonomy" id="29920"/>
    <lineage>
        <taxon>Eukaryota</taxon>
        <taxon>Sar</taxon>
        <taxon>Stramenopiles</taxon>
        <taxon>Oomycota</taxon>
        <taxon>Peronosporomycetes</taxon>
        <taxon>Peronosporales</taxon>
        <taxon>Peronosporaceae</taxon>
        <taxon>Phytophthora</taxon>
    </lineage>
</organism>
<dbReference type="VEuPathDB" id="FungiDB:PC110_g20826"/>
<dbReference type="EMBL" id="RCMI01001316">
    <property type="protein sequence ID" value="KAG2886815.1"/>
    <property type="molecule type" value="Genomic_DNA"/>
</dbReference>
<evidence type="ECO:0000313" key="6">
    <source>
        <dbReference type="EMBL" id="KAG3208755.1"/>
    </source>
</evidence>
<gene>
    <name evidence="7" type="ORF">PC110_g20826</name>
    <name evidence="4" type="ORF">PC115_g20563</name>
    <name evidence="5" type="ORF">PC117_g21718</name>
    <name evidence="6" type="ORF">PC129_g20220</name>
</gene>
<feature type="chain" id="PRO_5036328089" description="RxLR effector protein" evidence="3">
    <location>
        <begin position="22"/>
        <end position="190"/>
    </location>
</feature>
<dbReference type="Proteomes" id="UP000774804">
    <property type="component" value="Unassembled WGS sequence"/>
</dbReference>
<sequence>MRQHNLLVLLAVAFVACVAVADDTAKSIIVKTVSEPKLRASRHLKSEGDSSNPATEERGFNLKLPSFNGIKSLFSKTSNVGAGMKTNPELATTLGSRKIKEVISDVAMKPGFFQSLTNTLTGNRKMNTLASQLQKNPVQYTSRQVTNVGHLAVTTSSSGSFARMWVKYGAAFLFIVGIVFLATMVIKATT</sequence>
<dbReference type="PROSITE" id="PS51257">
    <property type="entry name" value="PROKAR_LIPOPROTEIN"/>
    <property type="match status" value="1"/>
</dbReference>
<reference evidence="4" key="2">
    <citation type="submission" date="2018-10" db="EMBL/GenBank/DDBJ databases">
        <title>Effector identification in a new, highly contiguous assembly of the strawberry crown rot pathogen Phytophthora cactorum.</title>
        <authorList>
            <person name="Armitage A.D."/>
            <person name="Nellist C.F."/>
            <person name="Bates H."/>
            <person name="Vickerstaff R.J."/>
            <person name="Harrison R.J."/>
        </authorList>
    </citation>
    <scope>NUCLEOTIDE SEQUENCE</scope>
    <source>
        <strain evidence="4">4032</strain>
        <strain evidence="5">4040</strain>
        <strain evidence="6">P421</strain>
    </source>
</reference>
<evidence type="ECO:0000256" key="3">
    <source>
        <dbReference type="SAM" id="SignalP"/>
    </source>
</evidence>
<comment type="caution">
    <text evidence="7">The sequence shown here is derived from an EMBL/GenBank/DDBJ whole genome shotgun (WGS) entry which is preliminary data.</text>
</comment>
<keyword evidence="8" id="KW-1185">Reference proteome</keyword>
<keyword evidence="2" id="KW-1133">Transmembrane helix</keyword>
<evidence type="ECO:0000256" key="2">
    <source>
        <dbReference type="SAM" id="Phobius"/>
    </source>
</evidence>
<dbReference type="Proteomes" id="UP000760860">
    <property type="component" value="Unassembled WGS sequence"/>
</dbReference>
<name>A0A329RDH0_9STRA</name>
<reference evidence="7 8" key="1">
    <citation type="submission" date="2018-01" db="EMBL/GenBank/DDBJ databases">
        <title>Draft genome of the strawberry crown rot pathogen Phytophthora cactorum.</title>
        <authorList>
            <person name="Armitage A.D."/>
            <person name="Lysoe E."/>
            <person name="Nellist C.F."/>
            <person name="Harrison R.J."/>
            <person name="Brurberg M.B."/>
        </authorList>
    </citation>
    <scope>NUCLEOTIDE SEQUENCE [LARGE SCALE GENOMIC DNA]</scope>
    <source>
        <strain evidence="7 8">10300</strain>
    </source>
</reference>
<dbReference type="AlphaFoldDB" id="A0A329RDH0"/>
<dbReference type="Proteomes" id="UP000251314">
    <property type="component" value="Unassembled WGS sequence"/>
</dbReference>
<proteinExistence type="predicted"/>
<dbReference type="EMBL" id="RCMV01001406">
    <property type="protein sequence ID" value="KAG3208755.1"/>
    <property type="molecule type" value="Genomic_DNA"/>
</dbReference>
<dbReference type="Proteomes" id="UP000736787">
    <property type="component" value="Unassembled WGS sequence"/>
</dbReference>
<evidence type="ECO:0000313" key="8">
    <source>
        <dbReference type="Proteomes" id="UP000251314"/>
    </source>
</evidence>
<feature type="region of interest" description="Disordered" evidence="1">
    <location>
        <begin position="40"/>
        <end position="60"/>
    </location>
</feature>
<evidence type="ECO:0008006" key="9">
    <source>
        <dbReference type="Google" id="ProtNLM"/>
    </source>
</evidence>
<feature type="signal peptide" evidence="3">
    <location>
        <begin position="1"/>
        <end position="21"/>
    </location>
</feature>
<evidence type="ECO:0000313" key="4">
    <source>
        <dbReference type="EMBL" id="KAG2886815.1"/>
    </source>
</evidence>
<feature type="transmembrane region" description="Helical" evidence="2">
    <location>
        <begin position="165"/>
        <end position="186"/>
    </location>
</feature>
<evidence type="ECO:0000256" key="1">
    <source>
        <dbReference type="SAM" id="MobiDB-lite"/>
    </source>
</evidence>
<dbReference type="OrthoDB" id="115580at2759"/>